<gene>
    <name evidence="1" type="ORF">AMJ44_15465</name>
</gene>
<name>A0A0S7XJZ9_UNCSA</name>
<evidence type="ECO:0000313" key="2">
    <source>
        <dbReference type="Proteomes" id="UP000051861"/>
    </source>
</evidence>
<dbReference type="AlphaFoldDB" id="A0A0S7XJZ9"/>
<comment type="caution">
    <text evidence="1">The sequence shown here is derived from an EMBL/GenBank/DDBJ whole genome shotgun (WGS) entry which is preliminary data.</text>
</comment>
<dbReference type="EMBL" id="LIZX01000264">
    <property type="protein sequence ID" value="KPJ62571.1"/>
    <property type="molecule type" value="Genomic_DNA"/>
</dbReference>
<organism evidence="1 2">
    <name type="scientific">candidate division WOR-1 bacterium DG_54_3</name>
    <dbReference type="NCBI Taxonomy" id="1703775"/>
    <lineage>
        <taxon>Bacteria</taxon>
        <taxon>Bacillati</taxon>
        <taxon>Saganbacteria</taxon>
    </lineage>
</organism>
<accession>A0A0S7XJZ9</accession>
<protein>
    <submittedName>
        <fullName evidence="1">Uncharacterized protein</fullName>
    </submittedName>
</protein>
<evidence type="ECO:0000313" key="1">
    <source>
        <dbReference type="EMBL" id="KPJ62571.1"/>
    </source>
</evidence>
<proteinExistence type="predicted"/>
<dbReference type="Proteomes" id="UP000051861">
    <property type="component" value="Unassembled WGS sequence"/>
</dbReference>
<reference evidence="1 2" key="1">
    <citation type="journal article" date="2015" name="Microbiome">
        <title>Genomic resolution of linkages in carbon, nitrogen, and sulfur cycling among widespread estuary sediment bacteria.</title>
        <authorList>
            <person name="Baker B.J."/>
            <person name="Lazar C.S."/>
            <person name="Teske A.P."/>
            <person name="Dick G.J."/>
        </authorList>
    </citation>
    <scope>NUCLEOTIDE SEQUENCE [LARGE SCALE GENOMIC DNA]</scope>
    <source>
        <strain evidence="1">DG_54_3</strain>
    </source>
</reference>
<sequence>MRPPPYSSYNSLNSPFHKGGIFKIPPFVKENYPKSALLKKAVIRNPFFKRGLFEISLFCERESAKIPPFSKEDKGGF</sequence>